<sequence length="130" mass="13776">MATLYQGPLEVTITSSNGEASSFSFESLLDVDEEAGEAEDAPITFVNNDIQCDCLLEEGFKTLCISCGEWEWGLDGSDVGSVADHVGMRLQIPAANDQTTATAWVDLEVADGSGEAEEEVLIASLVIDPS</sequence>
<gene>
    <name evidence="1" type="ORF">HAND00432_LOCUS14498</name>
</gene>
<accession>A0A6U4WD10</accession>
<dbReference type="EMBL" id="HBFX01023847">
    <property type="protein sequence ID" value="CAD8960370.1"/>
    <property type="molecule type" value="Transcribed_RNA"/>
</dbReference>
<reference evidence="1" key="1">
    <citation type="submission" date="2021-01" db="EMBL/GenBank/DDBJ databases">
        <authorList>
            <person name="Corre E."/>
            <person name="Pelletier E."/>
            <person name="Niang G."/>
            <person name="Scheremetjew M."/>
            <person name="Finn R."/>
            <person name="Kale V."/>
            <person name="Holt S."/>
            <person name="Cochrane G."/>
            <person name="Meng A."/>
            <person name="Brown T."/>
            <person name="Cohen L."/>
        </authorList>
    </citation>
    <scope>NUCLEOTIDE SEQUENCE</scope>
    <source>
        <strain evidence="1">CCMP644</strain>
    </source>
</reference>
<organism evidence="1">
    <name type="scientific">Hemiselmis andersenii</name>
    <name type="common">Cryptophyte alga</name>
    <dbReference type="NCBI Taxonomy" id="464988"/>
    <lineage>
        <taxon>Eukaryota</taxon>
        <taxon>Cryptophyceae</taxon>
        <taxon>Cryptomonadales</taxon>
        <taxon>Hemiselmidaceae</taxon>
        <taxon>Hemiselmis</taxon>
    </lineage>
</organism>
<evidence type="ECO:0000313" key="1">
    <source>
        <dbReference type="EMBL" id="CAD8960370.1"/>
    </source>
</evidence>
<proteinExistence type="predicted"/>
<dbReference type="AlphaFoldDB" id="A0A6U4WD10"/>
<protein>
    <submittedName>
        <fullName evidence="1">Uncharacterized protein</fullName>
    </submittedName>
</protein>
<name>A0A6U4WD10_HEMAN</name>